<reference evidence="3" key="1">
    <citation type="journal article" date="2014" name="Front. Microbiol.">
        <title>High frequency of phylogenetically diverse reductive dehalogenase-homologous genes in deep subseafloor sedimentary metagenomes.</title>
        <authorList>
            <person name="Kawai M."/>
            <person name="Futagami T."/>
            <person name="Toyoda A."/>
            <person name="Takaki Y."/>
            <person name="Nishi S."/>
            <person name="Hori S."/>
            <person name="Arai W."/>
            <person name="Tsubouchi T."/>
            <person name="Morono Y."/>
            <person name="Uchiyama I."/>
            <person name="Ito T."/>
            <person name="Fujiyama A."/>
            <person name="Inagaki F."/>
            <person name="Takami H."/>
        </authorList>
    </citation>
    <scope>NUCLEOTIDE SEQUENCE</scope>
    <source>
        <strain evidence="3">Expedition CK06-06</strain>
    </source>
</reference>
<dbReference type="GO" id="GO:0042450">
    <property type="term" value="P:L-arginine biosynthetic process via ornithine"/>
    <property type="evidence" value="ECO:0007669"/>
    <property type="project" value="TreeGrafter"/>
</dbReference>
<dbReference type="GO" id="GO:0004585">
    <property type="term" value="F:ornithine carbamoyltransferase activity"/>
    <property type="evidence" value="ECO:0007669"/>
    <property type="project" value="TreeGrafter"/>
</dbReference>
<evidence type="ECO:0000256" key="1">
    <source>
        <dbReference type="ARBA" id="ARBA00022679"/>
    </source>
</evidence>
<dbReference type="EMBL" id="BARS01028937">
    <property type="protein sequence ID" value="GAF99976.1"/>
    <property type="molecule type" value="Genomic_DNA"/>
</dbReference>
<dbReference type="Gene3D" id="3.40.50.1370">
    <property type="entry name" value="Aspartate/ornithine carbamoyltransferase"/>
    <property type="match status" value="1"/>
</dbReference>
<dbReference type="PANTHER" id="PTHR45753">
    <property type="entry name" value="ORNITHINE CARBAMOYLTRANSFERASE, MITOCHONDRIAL"/>
    <property type="match status" value="1"/>
</dbReference>
<dbReference type="Pfam" id="PF00185">
    <property type="entry name" value="OTCace"/>
    <property type="match status" value="1"/>
</dbReference>
<protein>
    <recommendedName>
        <fullName evidence="2">Aspartate/ornithine carbamoyltransferase Asp/Orn-binding domain-containing protein</fullName>
    </recommendedName>
</protein>
<name>X0UL44_9ZZZZ</name>
<dbReference type="GO" id="GO:0016597">
    <property type="term" value="F:amino acid binding"/>
    <property type="evidence" value="ECO:0007669"/>
    <property type="project" value="InterPro"/>
</dbReference>
<gene>
    <name evidence="3" type="ORF">S01H1_45300</name>
</gene>
<dbReference type="AlphaFoldDB" id="X0UL44"/>
<dbReference type="InterPro" id="IPR006131">
    <property type="entry name" value="Asp_carbamoyltransf_Asp/Orn-bd"/>
</dbReference>
<sequence length="92" mass="10152">TDANVVVPKSWGPLMTTQDTADGLALIEKYPTWRCGAEHMALGADDLIYMHPLPADRGREVTDEVIDGPQSVVYDEAENRLHVQKALMALTM</sequence>
<proteinExistence type="predicted"/>
<dbReference type="SUPFAM" id="SSF53671">
    <property type="entry name" value="Aspartate/ornithine carbamoyltransferase"/>
    <property type="match status" value="1"/>
</dbReference>
<comment type="caution">
    <text evidence="3">The sequence shown here is derived from an EMBL/GenBank/DDBJ whole genome shotgun (WGS) entry which is preliminary data.</text>
</comment>
<accession>X0UL44</accession>
<dbReference type="PANTHER" id="PTHR45753:SF3">
    <property type="entry name" value="ORNITHINE TRANSCARBAMYLASE, MITOCHONDRIAL"/>
    <property type="match status" value="1"/>
</dbReference>
<dbReference type="InterPro" id="IPR036901">
    <property type="entry name" value="Asp/Orn_carbamoylTrfase_sf"/>
</dbReference>
<feature type="domain" description="Aspartate/ornithine carbamoyltransferase Asp/Orn-binding" evidence="2">
    <location>
        <begin position="2"/>
        <end position="90"/>
    </location>
</feature>
<dbReference type="GO" id="GO:0019240">
    <property type="term" value="P:citrulline biosynthetic process"/>
    <property type="evidence" value="ECO:0007669"/>
    <property type="project" value="TreeGrafter"/>
</dbReference>
<dbReference type="InterPro" id="IPR006130">
    <property type="entry name" value="Asp/Orn_carbamoylTrfase"/>
</dbReference>
<keyword evidence="1" id="KW-0808">Transferase</keyword>
<evidence type="ECO:0000313" key="3">
    <source>
        <dbReference type="EMBL" id="GAF99976.1"/>
    </source>
</evidence>
<feature type="non-terminal residue" evidence="3">
    <location>
        <position position="1"/>
    </location>
</feature>
<dbReference type="PRINTS" id="PR00100">
    <property type="entry name" value="AOTCASE"/>
</dbReference>
<organism evidence="3">
    <name type="scientific">marine sediment metagenome</name>
    <dbReference type="NCBI Taxonomy" id="412755"/>
    <lineage>
        <taxon>unclassified sequences</taxon>
        <taxon>metagenomes</taxon>
        <taxon>ecological metagenomes</taxon>
    </lineage>
</organism>
<evidence type="ECO:0000259" key="2">
    <source>
        <dbReference type="Pfam" id="PF00185"/>
    </source>
</evidence>